<evidence type="ECO:0008006" key="4">
    <source>
        <dbReference type="Google" id="ProtNLM"/>
    </source>
</evidence>
<gene>
    <name evidence="3" type="ORF">S03H2_29913</name>
</gene>
<keyword evidence="2" id="KW-1133">Transmembrane helix</keyword>
<dbReference type="EMBL" id="BARU01018073">
    <property type="protein sequence ID" value="GAH52185.1"/>
    <property type="molecule type" value="Genomic_DNA"/>
</dbReference>
<sequence length="187" mass="21842">MISNKKKEYHNFIILLFLLFIFIISFIFTSCFLFNEPKDKIDVGEEDPFLNQSNTSNNNEDFKSETRQDSKEEEISEEETTEENEQTGLENEEEVEENKDKEISEENKETESLTIKVYYADSTVQYLVGEERIISSTYKYISAFMELLKPKKPILATCIKGMPLISRIFILFIENSKKPGNIRIETS</sequence>
<reference evidence="3" key="1">
    <citation type="journal article" date="2014" name="Front. Microbiol.">
        <title>High frequency of phylogenetically diverse reductive dehalogenase-homologous genes in deep subseafloor sedimentary metagenomes.</title>
        <authorList>
            <person name="Kawai M."/>
            <person name="Futagami T."/>
            <person name="Toyoda A."/>
            <person name="Takaki Y."/>
            <person name="Nishi S."/>
            <person name="Hori S."/>
            <person name="Arai W."/>
            <person name="Tsubouchi T."/>
            <person name="Morono Y."/>
            <person name="Uchiyama I."/>
            <person name="Ito T."/>
            <person name="Fujiyama A."/>
            <person name="Inagaki F."/>
            <person name="Takami H."/>
        </authorList>
    </citation>
    <scope>NUCLEOTIDE SEQUENCE</scope>
    <source>
        <strain evidence="3">Expedition CK06-06</strain>
    </source>
</reference>
<name>X1H514_9ZZZZ</name>
<evidence type="ECO:0000313" key="3">
    <source>
        <dbReference type="EMBL" id="GAH52185.1"/>
    </source>
</evidence>
<feature type="compositionally biased region" description="Basic and acidic residues" evidence="1">
    <location>
        <begin position="60"/>
        <end position="70"/>
    </location>
</feature>
<protein>
    <recommendedName>
        <fullName evidence="4">GerMN domain-containing protein</fullName>
    </recommendedName>
</protein>
<comment type="caution">
    <text evidence="3">The sequence shown here is derived from an EMBL/GenBank/DDBJ whole genome shotgun (WGS) entry which is preliminary data.</text>
</comment>
<organism evidence="3">
    <name type="scientific">marine sediment metagenome</name>
    <dbReference type="NCBI Taxonomy" id="412755"/>
    <lineage>
        <taxon>unclassified sequences</taxon>
        <taxon>metagenomes</taxon>
        <taxon>ecological metagenomes</taxon>
    </lineage>
</organism>
<keyword evidence="2" id="KW-0472">Membrane</keyword>
<evidence type="ECO:0000256" key="2">
    <source>
        <dbReference type="SAM" id="Phobius"/>
    </source>
</evidence>
<feature type="compositionally biased region" description="Polar residues" evidence="1">
    <location>
        <begin position="50"/>
        <end position="59"/>
    </location>
</feature>
<evidence type="ECO:0000256" key="1">
    <source>
        <dbReference type="SAM" id="MobiDB-lite"/>
    </source>
</evidence>
<feature type="compositionally biased region" description="Acidic residues" evidence="1">
    <location>
        <begin position="71"/>
        <end position="97"/>
    </location>
</feature>
<proteinExistence type="predicted"/>
<feature type="compositionally biased region" description="Basic and acidic residues" evidence="1">
    <location>
        <begin position="98"/>
        <end position="107"/>
    </location>
</feature>
<dbReference type="AlphaFoldDB" id="X1H514"/>
<accession>X1H514</accession>
<feature type="region of interest" description="Disordered" evidence="1">
    <location>
        <begin position="45"/>
        <end position="107"/>
    </location>
</feature>
<dbReference type="PROSITE" id="PS51257">
    <property type="entry name" value="PROKAR_LIPOPROTEIN"/>
    <property type="match status" value="1"/>
</dbReference>
<keyword evidence="2" id="KW-0812">Transmembrane</keyword>
<feature type="transmembrane region" description="Helical" evidence="2">
    <location>
        <begin position="12"/>
        <end position="35"/>
    </location>
</feature>